<keyword evidence="1" id="KW-0805">Transcription regulation</keyword>
<dbReference type="Gene3D" id="2.40.330.10">
    <property type="entry name" value="DNA-binding pseudobarrel domain"/>
    <property type="match status" value="1"/>
</dbReference>
<keyword evidence="4" id="KW-0539">Nucleus</keyword>
<dbReference type="InterPro" id="IPR015300">
    <property type="entry name" value="DNA-bd_pseudobarrel_sf"/>
</dbReference>
<evidence type="ECO:0000256" key="4">
    <source>
        <dbReference type="ARBA" id="ARBA00023242"/>
    </source>
</evidence>
<evidence type="ECO:0000259" key="6">
    <source>
        <dbReference type="PROSITE" id="PS50863"/>
    </source>
</evidence>
<organism evidence="7 8">
    <name type="scientific">Coccomyxa viridis</name>
    <dbReference type="NCBI Taxonomy" id="1274662"/>
    <lineage>
        <taxon>Eukaryota</taxon>
        <taxon>Viridiplantae</taxon>
        <taxon>Chlorophyta</taxon>
        <taxon>core chlorophytes</taxon>
        <taxon>Trebouxiophyceae</taxon>
        <taxon>Trebouxiophyceae incertae sedis</taxon>
        <taxon>Coccomyxaceae</taxon>
        <taxon>Coccomyxa</taxon>
    </lineage>
</organism>
<dbReference type="EMBL" id="CAXHTA020000008">
    <property type="protein sequence ID" value="CAL5223242.1"/>
    <property type="molecule type" value="Genomic_DNA"/>
</dbReference>
<comment type="caution">
    <text evidence="7">The sequence shown here is derived from an EMBL/GenBank/DDBJ whole genome shotgun (WGS) entry which is preliminary data.</text>
</comment>
<feature type="region of interest" description="Disordered" evidence="5">
    <location>
        <begin position="294"/>
        <end position="331"/>
    </location>
</feature>
<evidence type="ECO:0000313" key="7">
    <source>
        <dbReference type="EMBL" id="CAL5223242.1"/>
    </source>
</evidence>
<evidence type="ECO:0000256" key="2">
    <source>
        <dbReference type="ARBA" id="ARBA00023125"/>
    </source>
</evidence>
<gene>
    <name evidence="7" type="primary">g5722</name>
    <name evidence="7" type="ORF">VP750_LOCUS4901</name>
</gene>
<sequence length="473" mass="51116">MSDGRAPRRCHSDRGILEQYDGKFIKKVPQTSVAPTYKLTLPSEFVLANLSHLIDQTFDMTDREGSDSWKVALLPRRNKSKYEYTLQGWKAFALSHSVRSGDRLQIELLPDGRRVRADIVKRASPKDRTSAEVGPASPAVMDVASVAKPSSADDHSTGTSGDDEGGGLVGIRGRLASLGSDPSSSHSRQHGSAGAGPARSAGADRDPRHISSALLQHASEQLHRHLDRGSSGHFSRVDVTAANPSRLSERQPSGAAPARGFGRWQPPGRGAPRQLDEAHELDPVQSVHEAQDSLDAPYTSNQTQARSMQHPKRPRSVFSSEQPAKDSKKHAGLSNYQIALTRGMQLLTSAAGLDAEPEEAKEPQSAHQHALQAKLSTNGPSASAIVKPEPPAMSASLKDAERVLESETSRGLIVVSALLKIADRLVAPDLLRRMDTPAAAELRAMQAELKEHTNTVLDGMCHMRGLPRSWRQA</sequence>
<evidence type="ECO:0000256" key="1">
    <source>
        <dbReference type="ARBA" id="ARBA00023015"/>
    </source>
</evidence>
<keyword evidence="3" id="KW-0804">Transcription</keyword>
<dbReference type="SUPFAM" id="SSF101936">
    <property type="entry name" value="DNA-binding pseudobarrel domain"/>
    <property type="match status" value="1"/>
</dbReference>
<feature type="region of interest" description="Disordered" evidence="5">
    <location>
        <begin position="241"/>
        <end position="275"/>
    </location>
</feature>
<evidence type="ECO:0000256" key="5">
    <source>
        <dbReference type="SAM" id="MobiDB-lite"/>
    </source>
</evidence>
<accession>A0ABP1G065</accession>
<keyword evidence="2" id="KW-0238">DNA-binding</keyword>
<feature type="compositionally biased region" description="Low complexity" evidence="5">
    <location>
        <begin position="191"/>
        <end position="201"/>
    </location>
</feature>
<feature type="compositionally biased region" description="Polar residues" evidence="5">
    <location>
        <begin position="298"/>
        <end position="307"/>
    </location>
</feature>
<dbReference type="Pfam" id="PF02362">
    <property type="entry name" value="B3"/>
    <property type="match status" value="1"/>
</dbReference>
<evidence type="ECO:0000313" key="8">
    <source>
        <dbReference type="Proteomes" id="UP001497392"/>
    </source>
</evidence>
<reference evidence="7 8" key="1">
    <citation type="submission" date="2024-06" db="EMBL/GenBank/DDBJ databases">
        <authorList>
            <person name="Kraege A."/>
            <person name="Thomma B."/>
        </authorList>
    </citation>
    <scope>NUCLEOTIDE SEQUENCE [LARGE SCALE GENOMIC DNA]</scope>
</reference>
<keyword evidence="8" id="KW-1185">Reference proteome</keyword>
<dbReference type="InterPro" id="IPR003340">
    <property type="entry name" value="B3_DNA-bd"/>
</dbReference>
<feature type="domain" description="TF-B3" evidence="6">
    <location>
        <begin position="24"/>
        <end position="123"/>
    </location>
</feature>
<name>A0ABP1G065_9CHLO</name>
<evidence type="ECO:0000256" key="3">
    <source>
        <dbReference type="ARBA" id="ARBA00023163"/>
    </source>
</evidence>
<feature type="region of interest" description="Disordered" evidence="5">
    <location>
        <begin position="119"/>
        <end position="206"/>
    </location>
</feature>
<dbReference type="Proteomes" id="UP001497392">
    <property type="component" value="Unassembled WGS sequence"/>
</dbReference>
<feature type="compositionally biased region" description="Basic and acidic residues" evidence="5">
    <location>
        <begin position="119"/>
        <end position="130"/>
    </location>
</feature>
<proteinExistence type="predicted"/>
<dbReference type="PROSITE" id="PS50863">
    <property type="entry name" value="B3"/>
    <property type="match status" value="1"/>
</dbReference>
<protein>
    <submittedName>
        <fullName evidence="7">G5722 protein</fullName>
    </submittedName>
</protein>
<dbReference type="SMART" id="SM01019">
    <property type="entry name" value="B3"/>
    <property type="match status" value="1"/>
</dbReference>
<dbReference type="CDD" id="cd10017">
    <property type="entry name" value="B3_DNA"/>
    <property type="match status" value="1"/>
</dbReference>